<dbReference type="InterPro" id="IPR020084">
    <property type="entry name" value="NUDIX_hydrolase_CS"/>
</dbReference>
<dbReference type="PANTHER" id="PTHR43046:SF16">
    <property type="entry name" value="ADP-RIBOSE PYROPHOSPHATASE YJHB-RELATED"/>
    <property type="match status" value="1"/>
</dbReference>
<dbReference type="GO" id="GO:0016787">
    <property type="term" value="F:hydrolase activity"/>
    <property type="evidence" value="ECO:0007669"/>
    <property type="project" value="UniProtKB-KW"/>
</dbReference>
<sequence length="166" mass="18824">MKSLLAKIWKLLNLPKGNQLFFMRLFQNQFLVGVTGVIFNQMNEVLLFKHTYRQQSWSLPGGYMKAGEHPAEAIEREIKEESGLVVSVDESLKTRTDRTGSRLDICYIGVFMGGEFTPSEEVSEYGFFSQDTMPLLRSNQVFLIVSALLQKRLHTTPGVTKTAKTV</sequence>
<dbReference type="SUPFAM" id="SSF55811">
    <property type="entry name" value="Nudix"/>
    <property type="match status" value="1"/>
</dbReference>
<dbReference type="PROSITE" id="PS00893">
    <property type="entry name" value="NUDIX_BOX"/>
    <property type="match status" value="1"/>
</dbReference>
<dbReference type="PRINTS" id="PR00502">
    <property type="entry name" value="NUDIXFAMILY"/>
</dbReference>
<feature type="domain" description="Nudix hydrolase" evidence="4">
    <location>
        <begin position="29"/>
        <end position="150"/>
    </location>
</feature>
<evidence type="ECO:0000256" key="1">
    <source>
        <dbReference type="ARBA" id="ARBA00001946"/>
    </source>
</evidence>
<comment type="caution">
    <text evidence="5">The sequence shown here is derived from an EMBL/GenBank/DDBJ whole genome shotgun (WGS) entry which is preliminary data.</text>
</comment>
<gene>
    <name evidence="5" type="ORF">COW99_00775</name>
</gene>
<dbReference type="Pfam" id="PF00293">
    <property type="entry name" value="NUDIX"/>
    <property type="match status" value="1"/>
</dbReference>
<proteinExistence type="inferred from homology"/>
<evidence type="ECO:0000256" key="2">
    <source>
        <dbReference type="ARBA" id="ARBA00022801"/>
    </source>
</evidence>
<name>A0A2H0BWU6_9BACT</name>
<dbReference type="InterPro" id="IPR015797">
    <property type="entry name" value="NUDIX_hydrolase-like_dom_sf"/>
</dbReference>
<evidence type="ECO:0000256" key="3">
    <source>
        <dbReference type="RuleBase" id="RU003476"/>
    </source>
</evidence>
<protein>
    <recommendedName>
        <fullName evidence="4">Nudix hydrolase domain-containing protein</fullName>
    </recommendedName>
</protein>
<evidence type="ECO:0000313" key="5">
    <source>
        <dbReference type="EMBL" id="PIP62064.1"/>
    </source>
</evidence>
<organism evidence="5 6">
    <name type="scientific">Candidatus Roizmanbacteria bacterium CG22_combo_CG10-13_8_21_14_all_38_20</name>
    <dbReference type="NCBI Taxonomy" id="1974862"/>
    <lineage>
        <taxon>Bacteria</taxon>
        <taxon>Candidatus Roizmaniibacteriota</taxon>
    </lineage>
</organism>
<evidence type="ECO:0000259" key="4">
    <source>
        <dbReference type="PROSITE" id="PS51462"/>
    </source>
</evidence>
<keyword evidence="2 3" id="KW-0378">Hydrolase</keyword>
<dbReference type="InterPro" id="IPR000086">
    <property type="entry name" value="NUDIX_hydrolase_dom"/>
</dbReference>
<evidence type="ECO:0000313" key="6">
    <source>
        <dbReference type="Proteomes" id="UP000231246"/>
    </source>
</evidence>
<dbReference type="CDD" id="cd02883">
    <property type="entry name" value="NUDIX_Hydrolase"/>
    <property type="match status" value="1"/>
</dbReference>
<comment type="cofactor">
    <cofactor evidence="1">
        <name>Mg(2+)</name>
        <dbReference type="ChEBI" id="CHEBI:18420"/>
    </cofactor>
</comment>
<dbReference type="Proteomes" id="UP000231246">
    <property type="component" value="Unassembled WGS sequence"/>
</dbReference>
<accession>A0A2H0BWU6</accession>
<dbReference type="AlphaFoldDB" id="A0A2H0BWU6"/>
<dbReference type="EMBL" id="PCTA01000004">
    <property type="protein sequence ID" value="PIP62064.1"/>
    <property type="molecule type" value="Genomic_DNA"/>
</dbReference>
<comment type="similarity">
    <text evidence="3">Belongs to the Nudix hydrolase family.</text>
</comment>
<dbReference type="InterPro" id="IPR020476">
    <property type="entry name" value="Nudix_hydrolase"/>
</dbReference>
<dbReference type="PANTHER" id="PTHR43046">
    <property type="entry name" value="GDP-MANNOSE MANNOSYL HYDROLASE"/>
    <property type="match status" value="1"/>
</dbReference>
<dbReference type="PROSITE" id="PS51462">
    <property type="entry name" value="NUDIX"/>
    <property type="match status" value="1"/>
</dbReference>
<reference evidence="5 6" key="1">
    <citation type="submission" date="2017-09" db="EMBL/GenBank/DDBJ databases">
        <title>Depth-based differentiation of microbial function through sediment-hosted aquifers and enrichment of novel symbionts in the deep terrestrial subsurface.</title>
        <authorList>
            <person name="Probst A.J."/>
            <person name="Ladd B."/>
            <person name="Jarett J.K."/>
            <person name="Geller-Mcgrath D.E."/>
            <person name="Sieber C.M."/>
            <person name="Emerson J.B."/>
            <person name="Anantharaman K."/>
            <person name="Thomas B.C."/>
            <person name="Malmstrom R."/>
            <person name="Stieglmeier M."/>
            <person name="Klingl A."/>
            <person name="Woyke T."/>
            <person name="Ryan C.M."/>
            <person name="Banfield J.F."/>
        </authorList>
    </citation>
    <scope>NUCLEOTIDE SEQUENCE [LARGE SCALE GENOMIC DNA]</scope>
    <source>
        <strain evidence="5">CG22_combo_CG10-13_8_21_14_all_38_20</strain>
    </source>
</reference>
<dbReference type="Gene3D" id="3.90.79.10">
    <property type="entry name" value="Nucleoside Triphosphate Pyrophosphohydrolase"/>
    <property type="match status" value="1"/>
</dbReference>